<evidence type="ECO:0000313" key="3">
    <source>
        <dbReference type="Proteomes" id="UP000634136"/>
    </source>
</evidence>
<comment type="caution">
    <text evidence="2">The sequence shown here is derived from an EMBL/GenBank/DDBJ whole genome shotgun (WGS) entry which is preliminary data.</text>
</comment>
<proteinExistence type="predicted"/>
<reference evidence="2" key="1">
    <citation type="submission" date="2020-09" db="EMBL/GenBank/DDBJ databases">
        <title>Genome-Enabled Discovery of Anthraquinone Biosynthesis in Senna tora.</title>
        <authorList>
            <person name="Kang S.-H."/>
            <person name="Pandey R.P."/>
            <person name="Lee C.-M."/>
            <person name="Sim J.-S."/>
            <person name="Jeong J.-T."/>
            <person name="Choi B.-S."/>
            <person name="Jung M."/>
            <person name="Ginzburg D."/>
            <person name="Zhao K."/>
            <person name="Won S.Y."/>
            <person name="Oh T.-J."/>
            <person name="Yu Y."/>
            <person name="Kim N.-H."/>
            <person name="Lee O.R."/>
            <person name="Lee T.-H."/>
            <person name="Bashyal P."/>
            <person name="Kim T.-S."/>
            <person name="Lee W.-H."/>
            <person name="Kawkins C."/>
            <person name="Kim C.-K."/>
            <person name="Kim J.S."/>
            <person name="Ahn B.O."/>
            <person name="Rhee S.Y."/>
            <person name="Sohng J.K."/>
        </authorList>
    </citation>
    <scope>NUCLEOTIDE SEQUENCE</scope>
    <source>
        <tissue evidence="2">Leaf</tissue>
    </source>
</reference>
<dbReference type="AlphaFoldDB" id="A0A834WR14"/>
<protein>
    <submittedName>
        <fullName evidence="2">Uncharacterized protein</fullName>
    </submittedName>
</protein>
<evidence type="ECO:0000313" key="2">
    <source>
        <dbReference type="EMBL" id="KAF7830763.1"/>
    </source>
</evidence>
<dbReference type="EMBL" id="JAAIUW010000005">
    <property type="protein sequence ID" value="KAF7830763.1"/>
    <property type="molecule type" value="Genomic_DNA"/>
</dbReference>
<feature type="region of interest" description="Disordered" evidence="1">
    <location>
        <begin position="1"/>
        <end position="26"/>
    </location>
</feature>
<accession>A0A834WR14</accession>
<keyword evidence="3" id="KW-1185">Reference proteome</keyword>
<gene>
    <name evidence="2" type="ORF">G2W53_013096</name>
</gene>
<evidence type="ECO:0000256" key="1">
    <source>
        <dbReference type="SAM" id="MobiDB-lite"/>
    </source>
</evidence>
<name>A0A834WR14_9FABA</name>
<organism evidence="2 3">
    <name type="scientific">Senna tora</name>
    <dbReference type="NCBI Taxonomy" id="362788"/>
    <lineage>
        <taxon>Eukaryota</taxon>
        <taxon>Viridiplantae</taxon>
        <taxon>Streptophyta</taxon>
        <taxon>Embryophyta</taxon>
        <taxon>Tracheophyta</taxon>
        <taxon>Spermatophyta</taxon>
        <taxon>Magnoliopsida</taxon>
        <taxon>eudicotyledons</taxon>
        <taxon>Gunneridae</taxon>
        <taxon>Pentapetalae</taxon>
        <taxon>rosids</taxon>
        <taxon>fabids</taxon>
        <taxon>Fabales</taxon>
        <taxon>Fabaceae</taxon>
        <taxon>Caesalpinioideae</taxon>
        <taxon>Cassia clade</taxon>
        <taxon>Senna</taxon>
    </lineage>
</organism>
<dbReference type="Proteomes" id="UP000634136">
    <property type="component" value="Unassembled WGS sequence"/>
</dbReference>
<sequence length="57" mass="6736">MFDKRGGVGRVGREMKGDEGNGRKEEDFGFGLRLEKWVRLRSELRRPEQRAEIESKR</sequence>